<evidence type="ECO:0008006" key="5">
    <source>
        <dbReference type="Google" id="ProtNLM"/>
    </source>
</evidence>
<keyword evidence="2" id="KW-0472">Membrane</keyword>
<gene>
    <name evidence="3" type="ORF">EI555_014568</name>
</gene>
<dbReference type="Proteomes" id="UP000308365">
    <property type="component" value="Unassembled WGS sequence"/>
</dbReference>
<dbReference type="Pfam" id="PF15202">
    <property type="entry name" value="Adipogenin"/>
    <property type="match status" value="1"/>
</dbReference>
<dbReference type="PANTHER" id="PTHR38499">
    <property type="entry name" value="ADIPOGENIN"/>
    <property type="match status" value="1"/>
</dbReference>
<feature type="non-terminal residue" evidence="3">
    <location>
        <position position="1"/>
    </location>
</feature>
<evidence type="ECO:0000256" key="2">
    <source>
        <dbReference type="SAM" id="Phobius"/>
    </source>
</evidence>
<evidence type="ECO:0000256" key="1">
    <source>
        <dbReference type="SAM" id="MobiDB-lite"/>
    </source>
</evidence>
<comment type="caution">
    <text evidence="3">The sequence shown here is derived from an EMBL/GenBank/DDBJ whole genome shotgun (WGS) entry which is preliminary data.</text>
</comment>
<evidence type="ECO:0000313" key="4">
    <source>
        <dbReference type="Proteomes" id="UP000308365"/>
    </source>
</evidence>
<proteinExistence type="predicted"/>
<organism evidence="3 4">
    <name type="scientific">Monodon monoceros</name>
    <name type="common">Narwhal</name>
    <name type="synonym">Ceratodon monodon</name>
    <dbReference type="NCBI Taxonomy" id="40151"/>
    <lineage>
        <taxon>Eukaryota</taxon>
        <taxon>Metazoa</taxon>
        <taxon>Chordata</taxon>
        <taxon>Craniata</taxon>
        <taxon>Vertebrata</taxon>
        <taxon>Euteleostomi</taxon>
        <taxon>Mammalia</taxon>
        <taxon>Eutheria</taxon>
        <taxon>Laurasiatheria</taxon>
        <taxon>Artiodactyla</taxon>
        <taxon>Whippomorpha</taxon>
        <taxon>Cetacea</taxon>
        <taxon>Odontoceti</taxon>
        <taxon>Monodontidae</taxon>
        <taxon>Monodon</taxon>
    </lineage>
</organism>
<feature type="compositionally biased region" description="Polar residues" evidence="1">
    <location>
        <begin position="158"/>
        <end position="168"/>
    </location>
</feature>
<feature type="region of interest" description="Disordered" evidence="1">
    <location>
        <begin position="150"/>
        <end position="193"/>
    </location>
</feature>
<dbReference type="GO" id="GO:0050872">
    <property type="term" value="P:white fat cell differentiation"/>
    <property type="evidence" value="ECO:0007669"/>
    <property type="project" value="TreeGrafter"/>
</dbReference>
<dbReference type="InterPro" id="IPR027938">
    <property type="entry name" value="Adipogenin"/>
</dbReference>
<dbReference type="GO" id="GO:0005634">
    <property type="term" value="C:nucleus"/>
    <property type="evidence" value="ECO:0007669"/>
    <property type="project" value="TreeGrafter"/>
</dbReference>
<keyword evidence="2" id="KW-1133">Transmembrane helix</keyword>
<dbReference type="PANTHER" id="PTHR38499:SF1">
    <property type="entry name" value="ADIPOGENIN"/>
    <property type="match status" value="1"/>
</dbReference>
<protein>
    <recommendedName>
        <fullName evidence="5">Adipogenin</fullName>
    </recommendedName>
</protein>
<feature type="transmembrane region" description="Helical" evidence="2">
    <location>
        <begin position="62"/>
        <end position="85"/>
    </location>
</feature>
<evidence type="ECO:0000313" key="3">
    <source>
        <dbReference type="EMBL" id="TKC48326.1"/>
    </source>
</evidence>
<dbReference type="EMBL" id="RWIC01000167">
    <property type="protein sequence ID" value="TKC48326.1"/>
    <property type="molecule type" value="Genomic_DNA"/>
</dbReference>
<dbReference type="GO" id="GO:0005811">
    <property type="term" value="C:lipid droplet"/>
    <property type="evidence" value="ECO:0007669"/>
    <property type="project" value="TreeGrafter"/>
</dbReference>
<dbReference type="AlphaFoldDB" id="A0A4U1FHD3"/>
<reference evidence="4" key="1">
    <citation type="journal article" date="2019" name="IScience">
        <title>Narwhal Genome Reveals Long-Term Low Genetic Diversity despite Current Large Abundance Size.</title>
        <authorList>
            <person name="Westbury M.V."/>
            <person name="Petersen B."/>
            <person name="Garde E."/>
            <person name="Heide-Jorgensen M.P."/>
            <person name="Lorenzen E.D."/>
        </authorList>
    </citation>
    <scope>NUCLEOTIDE SEQUENCE [LARGE SCALE GENOMIC DNA]</scope>
</reference>
<keyword evidence="2" id="KW-0812">Transmembrane</keyword>
<feature type="compositionally biased region" description="Basic and acidic residues" evidence="1">
    <location>
        <begin position="183"/>
        <end position="193"/>
    </location>
</feature>
<accession>A0A4U1FHD3</accession>
<dbReference type="GO" id="GO:0005737">
    <property type="term" value="C:cytoplasm"/>
    <property type="evidence" value="ECO:0007669"/>
    <property type="project" value="TreeGrafter"/>
</dbReference>
<dbReference type="GO" id="GO:0050873">
    <property type="term" value="P:brown fat cell differentiation"/>
    <property type="evidence" value="ECO:0007669"/>
    <property type="project" value="TreeGrafter"/>
</dbReference>
<sequence length="193" mass="22100">TLWFPYYITRSVTIGLRAERGPARQVPRAALPAQPRPAWPSHTCTMKYPLVPLVNELTFSFLVFWLCLPVALLLFLLIVWLYFLLSQDSEENDSDVCFDWEPWSKVPAKFCQKTLHSQEEERPCYQRGCSSDRGGWETCRGGERTLASEVLPRDPRLVSSTDGHTNASRDPALLRYRPPPSPPREEPEPVKTV</sequence>
<name>A0A4U1FHD3_MONMO</name>